<evidence type="ECO:0000256" key="4">
    <source>
        <dbReference type="ARBA" id="ARBA00022842"/>
    </source>
</evidence>
<comment type="cofactor">
    <cofactor evidence="1">
        <name>Mg(2+)</name>
        <dbReference type="ChEBI" id="CHEBI:18420"/>
    </cofactor>
</comment>
<keyword evidence="3" id="KW-0479">Metal-binding</keyword>
<dbReference type="PANTHER" id="PTHR46193:SF10">
    <property type="entry name" value="6-PHOSPHOGLUCONATE PHOSPHATASE"/>
    <property type="match status" value="1"/>
</dbReference>
<dbReference type="SFLD" id="SFLDG01129">
    <property type="entry name" value="C1.5:_HAD__Beta-PGM__Phosphata"/>
    <property type="match status" value="1"/>
</dbReference>
<dbReference type="InterPro" id="IPR006439">
    <property type="entry name" value="HAD-SF_hydro_IA"/>
</dbReference>
<keyword evidence="4" id="KW-0460">Magnesium</keyword>
<dbReference type="InterPro" id="IPR041492">
    <property type="entry name" value="HAD_2"/>
</dbReference>
<evidence type="ECO:0000256" key="1">
    <source>
        <dbReference type="ARBA" id="ARBA00001946"/>
    </source>
</evidence>
<dbReference type="SFLD" id="SFLDS00003">
    <property type="entry name" value="Haloacid_Dehalogenase"/>
    <property type="match status" value="1"/>
</dbReference>
<dbReference type="RefSeq" id="WP_238194221.1">
    <property type="nucleotide sequence ID" value="NZ_BPQZ01000001.1"/>
</dbReference>
<dbReference type="Gene3D" id="1.10.150.240">
    <property type="entry name" value="Putative phosphatase, domain 2"/>
    <property type="match status" value="1"/>
</dbReference>
<dbReference type="EMBL" id="BSPL01000017">
    <property type="protein sequence ID" value="GLS71364.1"/>
    <property type="molecule type" value="Genomic_DNA"/>
</dbReference>
<protein>
    <submittedName>
        <fullName evidence="5">Haloacid dehalogenase</fullName>
    </submittedName>
</protein>
<dbReference type="GO" id="GO:0003824">
    <property type="term" value="F:catalytic activity"/>
    <property type="evidence" value="ECO:0007669"/>
    <property type="project" value="UniProtKB-ARBA"/>
</dbReference>
<evidence type="ECO:0000256" key="3">
    <source>
        <dbReference type="ARBA" id="ARBA00022723"/>
    </source>
</evidence>
<dbReference type="Gene3D" id="3.40.50.1000">
    <property type="entry name" value="HAD superfamily/HAD-like"/>
    <property type="match status" value="1"/>
</dbReference>
<comment type="caution">
    <text evidence="5">The sequence shown here is derived from an EMBL/GenBank/DDBJ whole genome shotgun (WGS) entry which is preliminary data.</text>
</comment>
<reference evidence="6" key="1">
    <citation type="journal article" date="2019" name="Int. J. Syst. Evol. Microbiol.">
        <title>The Global Catalogue of Microorganisms (GCM) 10K type strain sequencing project: providing services to taxonomists for standard genome sequencing and annotation.</title>
        <authorList>
            <consortium name="The Broad Institute Genomics Platform"/>
            <consortium name="The Broad Institute Genome Sequencing Center for Infectious Disease"/>
            <person name="Wu L."/>
            <person name="Ma J."/>
        </authorList>
    </citation>
    <scope>NUCLEOTIDE SEQUENCE [LARGE SCALE GENOMIC DNA]</scope>
    <source>
        <strain evidence="6">NBRC 103632</strain>
    </source>
</reference>
<evidence type="ECO:0000313" key="6">
    <source>
        <dbReference type="Proteomes" id="UP001157440"/>
    </source>
</evidence>
<dbReference type="GO" id="GO:0046872">
    <property type="term" value="F:metal ion binding"/>
    <property type="evidence" value="ECO:0007669"/>
    <property type="project" value="UniProtKB-KW"/>
</dbReference>
<evidence type="ECO:0000256" key="2">
    <source>
        <dbReference type="ARBA" id="ARBA00006171"/>
    </source>
</evidence>
<name>A0AA37WSN0_9HYPH</name>
<dbReference type="Pfam" id="PF13419">
    <property type="entry name" value="HAD_2"/>
    <property type="match status" value="1"/>
</dbReference>
<dbReference type="PANTHER" id="PTHR46193">
    <property type="entry name" value="6-PHOSPHOGLUCONATE PHOSPHATASE"/>
    <property type="match status" value="1"/>
</dbReference>
<dbReference type="AlphaFoldDB" id="A0AA37WSN0"/>
<accession>A0AA37WSN0</accession>
<evidence type="ECO:0000313" key="5">
    <source>
        <dbReference type="EMBL" id="GLS71364.1"/>
    </source>
</evidence>
<sequence length="233" mass="24439">MPVPSNPSSGPTLIFDCDGVLIDSEILVCRLVSEELTALGYPISVADVIARFAGRPEAEMLAEIEADRGAPLPDSFLTRTRARTATSYETELRAVSGVAEMLERLQVPACVASSSAPGKLRQGLETTGLLRHFGGNVISAAAVARGKPAPDVFLYAVGWMRSTVQSCIVVEDSVPGVTAARAAGIRTFGFTGGGHCPPDLEARLRAAGAEQVFSDMRALERLVPAAFAEPLAA</sequence>
<dbReference type="SUPFAM" id="SSF56784">
    <property type="entry name" value="HAD-like"/>
    <property type="match status" value="1"/>
</dbReference>
<gene>
    <name evidence="5" type="ORF">GCM10007890_33770</name>
</gene>
<comment type="similarity">
    <text evidence="2">Belongs to the HAD-like hydrolase superfamily. CbbY/CbbZ/Gph/YieH family.</text>
</comment>
<keyword evidence="6" id="KW-1185">Reference proteome</keyword>
<dbReference type="InterPro" id="IPR023214">
    <property type="entry name" value="HAD_sf"/>
</dbReference>
<dbReference type="NCBIfam" id="TIGR01509">
    <property type="entry name" value="HAD-SF-IA-v3"/>
    <property type="match status" value="1"/>
</dbReference>
<dbReference type="InterPro" id="IPR051600">
    <property type="entry name" value="Beta-PGM-like"/>
</dbReference>
<dbReference type="InterPro" id="IPR023198">
    <property type="entry name" value="PGP-like_dom2"/>
</dbReference>
<dbReference type="Proteomes" id="UP001157440">
    <property type="component" value="Unassembled WGS sequence"/>
</dbReference>
<organism evidence="5 6">
    <name type="scientific">Methylobacterium tardum</name>
    <dbReference type="NCBI Taxonomy" id="374432"/>
    <lineage>
        <taxon>Bacteria</taxon>
        <taxon>Pseudomonadati</taxon>
        <taxon>Pseudomonadota</taxon>
        <taxon>Alphaproteobacteria</taxon>
        <taxon>Hyphomicrobiales</taxon>
        <taxon>Methylobacteriaceae</taxon>
        <taxon>Methylobacterium</taxon>
    </lineage>
</organism>
<proteinExistence type="inferred from homology"/>
<dbReference type="InterPro" id="IPR036412">
    <property type="entry name" value="HAD-like_sf"/>
</dbReference>